<feature type="region of interest" description="Disordered" evidence="1">
    <location>
        <begin position="70"/>
        <end position="89"/>
    </location>
</feature>
<dbReference type="EMBL" id="JACHEK010000004">
    <property type="protein sequence ID" value="MBB6144064.1"/>
    <property type="molecule type" value="Genomic_DNA"/>
</dbReference>
<gene>
    <name evidence="2" type="ORF">HNQ77_002016</name>
</gene>
<dbReference type="AlphaFoldDB" id="A0A841K1F2"/>
<proteinExistence type="predicted"/>
<organism evidence="2 3">
    <name type="scientific">Silvibacterium bohemicum</name>
    <dbReference type="NCBI Taxonomy" id="1577686"/>
    <lineage>
        <taxon>Bacteria</taxon>
        <taxon>Pseudomonadati</taxon>
        <taxon>Acidobacteriota</taxon>
        <taxon>Terriglobia</taxon>
        <taxon>Terriglobales</taxon>
        <taxon>Acidobacteriaceae</taxon>
        <taxon>Silvibacterium</taxon>
    </lineage>
</organism>
<evidence type="ECO:0000313" key="2">
    <source>
        <dbReference type="EMBL" id="MBB6144064.1"/>
    </source>
</evidence>
<name>A0A841K1F2_9BACT</name>
<reference evidence="2 3" key="1">
    <citation type="submission" date="2020-08" db="EMBL/GenBank/DDBJ databases">
        <title>Genomic Encyclopedia of Type Strains, Phase IV (KMG-IV): sequencing the most valuable type-strain genomes for metagenomic binning, comparative biology and taxonomic classification.</title>
        <authorList>
            <person name="Goeker M."/>
        </authorList>
    </citation>
    <scope>NUCLEOTIDE SEQUENCE [LARGE SCALE GENOMIC DNA]</scope>
    <source>
        <strain evidence="2 3">DSM 103733</strain>
    </source>
</reference>
<dbReference type="Proteomes" id="UP000538666">
    <property type="component" value="Unassembled WGS sequence"/>
</dbReference>
<dbReference type="RefSeq" id="WP_050059254.1">
    <property type="nucleotide sequence ID" value="NZ_JACHEK010000004.1"/>
</dbReference>
<evidence type="ECO:0000313" key="3">
    <source>
        <dbReference type="Proteomes" id="UP000538666"/>
    </source>
</evidence>
<sequence length="89" mass="10270">MAATILTFPRRRDYWCMNQHRVKGPDSLMVCEFCEESLCAYDLSCLCYCEMSKTAPPRTIRQRPHTLYPKAPSVLVPSAGTNTRRRRDA</sequence>
<comment type="caution">
    <text evidence="2">The sequence shown here is derived from an EMBL/GenBank/DDBJ whole genome shotgun (WGS) entry which is preliminary data.</text>
</comment>
<keyword evidence="3" id="KW-1185">Reference proteome</keyword>
<protein>
    <submittedName>
        <fullName evidence="2">Uncharacterized protein</fullName>
    </submittedName>
</protein>
<accession>A0A841K1F2</accession>
<evidence type="ECO:0000256" key="1">
    <source>
        <dbReference type="SAM" id="MobiDB-lite"/>
    </source>
</evidence>